<dbReference type="Gene3D" id="3.40.470.10">
    <property type="entry name" value="Uracil-DNA glycosylase-like domain"/>
    <property type="match status" value="1"/>
</dbReference>
<evidence type="ECO:0008006" key="3">
    <source>
        <dbReference type="Google" id="ProtNLM"/>
    </source>
</evidence>
<protein>
    <recommendedName>
        <fullName evidence="3">Uracil-DNA glycosylase-like domain-containing protein</fullName>
    </recommendedName>
</protein>
<accession>A0A5A8F1I3</accession>
<comment type="caution">
    <text evidence="1">The sequence shown here is derived from an EMBL/GenBank/DDBJ whole genome shotgun (WGS) entry which is preliminary data.</text>
</comment>
<evidence type="ECO:0000313" key="2">
    <source>
        <dbReference type="Proteomes" id="UP000322876"/>
    </source>
</evidence>
<proteinExistence type="predicted"/>
<keyword evidence="2" id="KW-1185">Reference proteome</keyword>
<dbReference type="InterPro" id="IPR036895">
    <property type="entry name" value="Uracil-DNA_glycosylase-like_sf"/>
</dbReference>
<dbReference type="AlphaFoldDB" id="A0A5A8F1I3"/>
<dbReference type="RefSeq" id="WP_149266960.1">
    <property type="nucleotide sequence ID" value="NZ_VFJB01000008.1"/>
</dbReference>
<name>A0A5A8F1I3_9BACT</name>
<sequence length="216" mass="25963">MCKTWAENLLKDVSTFYENFKEFNQEYGFAVFYSPIRLNPELMIIGYNPGGDEKDFNKEEAMSIPEKHEYITYKDDKDYKAAKNMYELFKRLNKTQLLENSIKLNMIFFRTKNIAKWKEINKKIRIEIEEYCFNKVKEIIEKLKPRILLIEGIKTFDLFIDKIISERFHKSCKVECKKVNNKRILCKCSFDNIKVLGIIHPSHIIWEVENYLKMEL</sequence>
<dbReference type="OrthoDB" id="1147671at2"/>
<evidence type="ECO:0000313" key="1">
    <source>
        <dbReference type="EMBL" id="KAA0257287.1"/>
    </source>
</evidence>
<dbReference type="Proteomes" id="UP000322876">
    <property type="component" value="Unassembled WGS sequence"/>
</dbReference>
<dbReference type="EMBL" id="VFJB01000008">
    <property type="protein sequence ID" value="KAA0257287.1"/>
    <property type="molecule type" value="Genomic_DNA"/>
</dbReference>
<gene>
    <name evidence="1" type="ORF">FHQ18_09565</name>
</gene>
<reference evidence="1 2" key="1">
    <citation type="submission" date="2019-06" db="EMBL/GenBank/DDBJ databases">
        <title>Genomic insights into carbon and energy metabolism of Deferribacter autotrophicus revealed new metabolic traits in the phylum Deferribacteres.</title>
        <authorList>
            <person name="Slobodkin A.I."/>
            <person name="Slobodkina G.B."/>
            <person name="Allioux M."/>
            <person name="Alain K."/>
            <person name="Jebbar M."/>
            <person name="Shadrin V."/>
            <person name="Kublanov I.V."/>
            <person name="Toshchakov S.V."/>
            <person name="Bonch-Osmolovskaya E.A."/>
        </authorList>
    </citation>
    <scope>NUCLEOTIDE SEQUENCE [LARGE SCALE GENOMIC DNA]</scope>
    <source>
        <strain evidence="1 2">SL50</strain>
    </source>
</reference>
<organism evidence="1 2">
    <name type="scientific">Deferribacter autotrophicus</name>
    <dbReference type="NCBI Taxonomy" id="500465"/>
    <lineage>
        <taxon>Bacteria</taxon>
        <taxon>Pseudomonadati</taxon>
        <taxon>Deferribacterota</taxon>
        <taxon>Deferribacteres</taxon>
        <taxon>Deferribacterales</taxon>
        <taxon>Deferribacteraceae</taxon>
        <taxon>Deferribacter</taxon>
    </lineage>
</organism>